<protein>
    <submittedName>
        <fullName evidence="2">Zf-RVT domain-containing protein</fullName>
    </submittedName>
</protein>
<evidence type="ECO:0000313" key="3">
    <source>
        <dbReference type="Proteomes" id="UP000321393"/>
    </source>
</evidence>
<dbReference type="AlphaFoldDB" id="A0A5D3BML9"/>
<comment type="caution">
    <text evidence="2">The sequence shown here is derived from an EMBL/GenBank/DDBJ whole genome shotgun (WGS) entry which is preliminary data.</text>
</comment>
<evidence type="ECO:0000313" key="1">
    <source>
        <dbReference type="EMBL" id="KAA0064278.1"/>
    </source>
</evidence>
<evidence type="ECO:0000313" key="2">
    <source>
        <dbReference type="EMBL" id="TYK01013.1"/>
    </source>
</evidence>
<dbReference type="PANTHER" id="PTHR33116">
    <property type="entry name" value="REVERSE TRANSCRIPTASE ZINC-BINDING DOMAIN-CONTAINING PROTEIN-RELATED-RELATED"/>
    <property type="match status" value="1"/>
</dbReference>
<dbReference type="EMBL" id="SSTE01001908">
    <property type="protein sequence ID" value="KAA0064278.1"/>
    <property type="molecule type" value="Genomic_DNA"/>
</dbReference>
<dbReference type="EMBL" id="SSTD01016369">
    <property type="protein sequence ID" value="TYK01013.1"/>
    <property type="molecule type" value="Genomic_DNA"/>
</dbReference>
<dbReference type="OrthoDB" id="1744748at2759"/>
<organism evidence="2 4">
    <name type="scientific">Cucumis melo var. makuwa</name>
    <name type="common">Oriental melon</name>
    <dbReference type="NCBI Taxonomy" id="1194695"/>
    <lineage>
        <taxon>Eukaryota</taxon>
        <taxon>Viridiplantae</taxon>
        <taxon>Streptophyta</taxon>
        <taxon>Embryophyta</taxon>
        <taxon>Tracheophyta</taxon>
        <taxon>Spermatophyta</taxon>
        <taxon>Magnoliopsida</taxon>
        <taxon>eudicotyledons</taxon>
        <taxon>Gunneridae</taxon>
        <taxon>Pentapetalae</taxon>
        <taxon>rosids</taxon>
        <taxon>fabids</taxon>
        <taxon>Cucurbitales</taxon>
        <taxon>Cucurbitaceae</taxon>
        <taxon>Benincaseae</taxon>
        <taxon>Cucumis</taxon>
    </lineage>
</organism>
<gene>
    <name evidence="2" type="ORF">E5676_scaffold264G00100</name>
    <name evidence="1" type="ORF">E6C27_scaffold548G002480</name>
</gene>
<accession>A0A5D3BML9</accession>
<evidence type="ECO:0000313" key="4">
    <source>
        <dbReference type="Proteomes" id="UP000321947"/>
    </source>
</evidence>
<reference evidence="3 4" key="1">
    <citation type="submission" date="2019-08" db="EMBL/GenBank/DDBJ databases">
        <title>Draft genome sequences of two oriental melons (Cucumis melo L. var makuwa).</title>
        <authorList>
            <person name="Kwon S.-Y."/>
        </authorList>
    </citation>
    <scope>NUCLEOTIDE SEQUENCE [LARGE SCALE GENOMIC DNA]</scope>
    <source>
        <strain evidence="4">cv. Chang Bougi</strain>
        <strain evidence="3">cv. SW 3</strain>
        <tissue evidence="2">Leaf</tissue>
    </source>
</reference>
<name>A0A5D3BML9_CUCMM</name>
<proteinExistence type="predicted"/>
<dbReference type="Proteomes" id="UP000321947">
    <property type="component" value="Unassembled WGS sequence"/>
</dbReference>
<dbReference type="PANTHER" id="PTHR33116:SF80">
    <property type="entry name" value="REVERSE TRANSCRIPTASE ZINC-BINDING DOMAIN-CONTAINING PROTEIN"/>
    <property type="match status" value="1"/>
</dbReference>
<dbReference type="Proteomes" id="UP000321393">
    <property type="component" value="Unassembled WGS sequence"/>
</dbReference>
<sequence>MGGRRPATLAVQQRLQPNDCAPLIQRITSRIRSWTARVLSVVGRLQLVRSVLHNLQIYWASIYVLSEEGREGVKVAWAGMYLPFEKGRLAIHDGHSWNIANTIKILWLLLTSSGSLWMAWVEAYILKGRLLWAVESGVDRSWCLLAILRKGPILEQVGERVLYDEKSQREARLSKFIRLDGKWDRWVWVPGHQRGFSIASAWDVIHP</sequence>